<dbReference type="InterPro" id="IPR013655">
    <property type="entry name" value="PAS_fold_3"/>
</dbReference>
<dbReference type="Pfam" id="PF13426">
    <property type="entry name" value="PAS_9"/>
    <property type="match status" value="1"/>
</dbReference>
<dbReference type="PANTHER" id="PTHR43304:SF1">
    <property type="entry name" value="PAC DOMAIN-CONTAINING PROTEIN"/>
    <property type="match status" value="1"/>
</dbReference>
<dbReference type="FunFam" id="3.30.450.20:FF:000099">
    <property type="entry name" value="Sensory box sensor histidine kinase"/>
    <property type="match status" value="1"/>
</dbReference>
<evidence type="ECO:0000256" key="3">
    <source>
        <dbReference type="ARBA" id="ARBA00022553"/>
    </source>
</evidence>
<dbReference type="CDD" id="cd16917">
    <property type="entry name" value="HATPase_UhpB-NarQ-NarX-like"/>
    <property type="match status" value="1"/>
</dbReference>
<dbReference type="CDD" id="cd00130">
    <property type="entry name" value="PAS"/>
    <property type="match status" value="3"/>
</dbReference>
<dbReference type="Gene3D" id="1.20.5.1930">
    <property type="match status" value="1"/>
</dbReference>
<dbReference type="InterPro" id="IPR052162">
    <property type="entry name" value="Sensor_kinase/Photoreceptor"/>
</dbReference>
<feature type="domain" description="PAC" evidence="7">
    <location>
        <begin position="614"/>
        <end position="667"/>
    </location>
</feature>
<gene>
    <name evidence="8" type="primary">liaS_1</name>
    <name evidence="8" type="ORF">UC8_03120</name>
</gene>
<keyword evidence="5 8" id="KW-0418">Kinase</keyword>
<organism evidence="8 9">
    <name type="scientific">Roseimaritima ulvae</name>
    <dbReference type="NCBI Taxonomy" id="980254"/>
    <lineage>
        <taxon>Bacteria</taxon>
        <taxon>Pseudomonadati</taxon>
        <taxon>Planctomycetota</taxon>
        <taxon>Planctomycetia</taxon>
        <taxon>Pirellulales</taxon>
        <taxon>Pirellulaceae</taxon>
        <taxon>Roseimaritima</taxon>
    </lineage>
</organism>
<dbReference type="Pfam" id="PF08448">
    <property type="entry name" value="PAS_4"/>
    <property type="match status" value="1"/>
</dbReference>
<dbReference type="PROSITE" id="PS50113">
    <property type="entry name" value="PAC"/>
    <property type="match status" value="3"/>
</dbReference>
<dbReference type="InterPro" id="IPR011712">
    <property type="entry name" value="Sig_transdc_His_kin_sub3_dim/P"/>
</dbReference>
<protein>
    <recommendedName>
        <fullName evidence="2">histidine kinase</fullName>
        <ecNumber evidence="2">2.7.13.3</ecNumber>
    </recommendedName>
</protein>
<dbReference type="InterPro" id="IPR000014">
    <property type="entry name" value="PAS"/>
</dbReference>
<name>A0A5B9QLF3_9BACT</name>
<dbReference type="NCBIfam" id="TIGR00229">
    <property type="entry name" value="sensory_box"/>
    <property type="match status" value="3"/>
</dbReference>
<comment type="catalytic activity">
    <reaction evidence="1">
        <text>ATP + protein L-histidine = ADP + protein N-phospho-L-histidine.</text>
        <dbReference type="EC" id="2.7.13.3"/>
    </reaction>
</comment>
<dbReference type="InterPro" id="IPR003594">
    <property type="entry name" value="HATPase_dom"/>
</dbReference>
<keyword evidence="4 8" id="KW-0808">Transferase</keyword>
<dbReference type="InterPro" id="IPR000700">
    <property type="entry name" value="PAS-assoc_C"/>
</dbReference>
<feature type="domain" description="PAC" evidence="7">
    <location>
        <begin position="322"/>
        <end position="374"/>
    </location>
</feature>
<dbReference type="RefSeq" id="WP_068134445.1">
    <property type="nucleotide sequence ID" value="NZ_CP042914.1"/>
</dbReference>
<dbReference type="Pfam" id="PF07730">
    <property type="entry name" value="HisKA_3"/>
    <property type="match status" value="1"/>
</dbReference>
<dbReference type="Pfam" id="PF02518">
    <property type="entry name" value="HATPase_c"/>
    <property type="match status" value="1"/>
</dbReference>
<dbReference type="Gene3D" id="3.30.450.40">
    <property type="match status" value="1"/>
</dbReference>
<dbReference type="Gene3D" id="3.30.565.10">
    <property type="entry name" value="Histidine kinase-like ATPase, C-terminal domain"/>
    <property type="match status" value="1"/>
</dbReference>
<dbReference type="InterPro" id="IPR013656">
    <property type="entry name" value="PAS_4"/>
</dbReference>
<evidence type="ECO:0000259" key="6">
    <source>
        <dbReference type="PROSITE" id="PS50112"/>
    </source>
</evidence>
<dbReference type="InterPro" id="IPR029032">
    <property type="entry name" value="AhpD-like"/>
</dbReference>
<dbReference type="SUPFAM" id="SSF55874">
    <property type="entry name" value="ATPase domain of HSP90 chaperone/DNA topoisomerase II/histidine kinase"/>
    <property type="match status" value="1"/>
</dbReference>
<dbReference type="SMART" id="SM00091">
    <property type="entry name" value="PAS"/>
    <property type="match status" value="3"/>
</dbReference>
<dbReference type="EMBL" id="CP042914">
    <property type="protein sequence ID" value="QEG38355.1"/>
    <property type="molecule type" value="Genomic_DNA"/>
</dbReference>
<dbReference type="SMART" id="SM00086">
    <property type="entry name" value="PAC"/>
    <property type="match status" value="3"/>
</dbReference>
<proteinExistence type="predicted"/>
<evidence type="ECO:0000313" key="9">
    <source>
        <dbReference type="Proteomes" id="UP000325286"/>
    </source>
</evidence>
<dbReference type="EC" id="2.7.13.3" evidence="2"/>
<dbReference type="GO" id="GO:0016020">
    <property type="term" value="C:membrane"/>
    <property type="evidence" value="ECO:0007669"/>
    <property type="project" value="InterPro"/>
</dbReference>
<dbReference type="Gene3D" id="3.30.450.20">
    <property type="entry name" value="PAS domain"/>
    <property type="match status" value="3"/>
</dbReference>
<evidence type="ECO:0000256" key="4">
    <source>
        <dbReference type="ARBA" id="ARBA00022679"/>
    </source>
</evidence>
<dbReference type="InterPro" id="IPR036890">
    <property type="entry name" value="HATPase_C_sf"/>
</dbReference>
<feature type="domain" description="PAS" evidence="6">
    <location>
        <begin position="541"/>
        <end position="611"/>
    </location>
</feature>
<accession>A0A5B9QLF3</accession>
<reference evidence="8 9" key="1">
    <citation type="submission" date="2019-08" db="EMBL/GenBank/DDBJ databases">
        <title>Deep-cultivation of Planctomycetes and their phenomic and genomic characterization uncovers novel biology.</title>
        <authorList>
            <person name="Wiegand S."/>
            <person name="Jogler M."/>
            <person name="Boedeker C."/>
            <person name="Pinto D."/>
            <person name="Vollmers J."/>
            <person name="Rivas-Marin E."/>
            <person name="Kohn T."/>
            <person name="Peeters S.H."/>
            <person name="Heuer A."/>
            <person name="Rast P."/>
            <person name="Oberbeckmann S."/>
            <person name="Bunk B."/>
            <person name="Jeske O."/>
            <person name="Meyerdierks A."/>
            <person name="Storesund J.E."/>
            <person name="Kallscheuer N."/>
            <person name="Luecker S."/>
            <person name="Lage O.M."/>
            <person name="Pohl T."/>
            <person name="Merkel B.J."/>
            <person name="Hornburger P."/>
            <person name="Mueller R.-W."/>
            <person name="Bruemmer F."/>
            <person name="Labrenz M."/>
            <person name="Spormann A.M."/>
            <person name="Op den Camp H."/>
            <person name="Overmann J."/>
            <person name="Amann R."/>
            <person name="Jetten M.S.M."/>
            <person name="Mascher T."/>
            <person name="Medema M.H."/>
            <person name="Devos D.P."/>
            <person name="Kaster A.-K."/>
            <person name="Ovreas L."/>
            <person name="Rohde M."/>
            <person name="Galperin M.Y."/>
            <person name="Jogler C."/>
        </authorList>
    </citation>
    <scope>NUCLEOTIDE SEQUENCE [LARGE SCALE GENOMIC DNA]</scope>
    <source>
        <strain evidence="8 9">UC8</strain>
    </source>
</reference>
<dbReference type="InterPro" id="IPR003018">
    <property type="entry name" value="GAF"/>
</dbReference>
<sequence>MSDLKSEPNQQTDEVEAIFSQIQQRMGCCPALFRSVAESPSVLRSLWQQAEAAYLDNPLPALFKAKLFAYLSRYCEASYCVARHSAWLINPDAPLRRGQPGYMTAEEVVALLRQPRATRLTLLSYLDALDAEPPLAGRWPAADTPLESRLFACAVAIFLRDDLAERCQRTLRRLLGQARYQALVLLLAFIRTAHYWTTTQEPLEFDHDIVDLLQRESAFADWLASYEQDSSQDSPLRTPLDIALRREKKRFEDVIRAIPDAVVLADLERIITYCNPGVKAVFGYDPAELIGRSKMILYENPEDYEQQLNRSMRNGQRQQQIRSVEIMMRHKSGRIFPGEFVGTLLKSDEGQPLGCLGLVRDVTVRKQAEAELHRYNRVLEALAEGASLPELLALVVRLAEDARRGMLGSILLLDETKQHLRCGDTGRLPAAYCKAIEGLAIGPRVGACGAAAYTGQTMIVEDIATHPNWEGYRELTLDAGLAACWSEPIRSADNEILGTFAVYFHEPQSPTAADRNLLRHSAQLVELVLERARNNELLRDSEQRYRSVVEASSAIVSIADARGEFRSRQPSWYRYTGQDWPQHRGWGWAEMIHPDDASRAARAWRNVLRKPAFSILQFRLWHAASGEYRHVQGRAVPIFKDDGSVHQWVGTTDDIHDRVLAEEKLRQREHEFRTLADNVPELFSYTDAQLRFRFVNRRYEEVHCRPRAELIGTHVRDLLGAKNYRRGVQQHFEAALRGKRVAFETNLPAASNPRRWASVVLIPDLDDAGQVRGVFAMETDITERRMLEKQLLDAASEEARRIGNDLHDGIGQELTGLSMVADTLVTALSRKAMPEVDIAEKIRGGAKRALKQVRSLAQGLNPVNVDAQGLMSALSQMSRRVKDIYEVECEFRCERPVLLRDNQAATQLYRIAQEATTNAVKHGRATRIVIELEHQQQQASLRIVDNGIGMATDADRAEGMGLRIMKYRAGIIGGNLQICEAADGGTAVCCSLSAEALSP</sequence>
<dbReference type="SUPFAM" id="SSF69118">
    <property type="entry name" value="AhpD-like"/>
    <property type="match status" value="1"/>
</dbReference>
<dbReference type="SMART" id="SM00387">
    <property type="entry name" value="HATPase_c"/>
    <property type="match status" value="1"/>
</dbReference>
<dbReference type="GO" id="GO:0000155">
    <property type="term" value="F:phosphorelay sensor kinase activity"/>
    <property type="evidence" value="ECO:0007669"/>
    <property type="project" value="InterPro"/>
</dbReference>
<dbReference type="Pfam" id="PF08447">
    <property type="entry name" value="PAS_3"/>
    <property type="match status" value="1"/>
</dbReference>
<keyword evidence="3" id="KW-0597">Phosphoprotein</keyword>
<dbReference type="GO" id="GO:0046983">
    <property type="term" value="F:protein dimerization activity"/>
    <property type="evidence" value="ECO:0007669"/>
    <property type="project" value="InterPro"/>
</dbReference>
<dbReference type="AlphaFoldDB" id="A0A5B9QLF3"/>
<dbReference type="InterPro" id="IPR001610">
    <property type="entry name" value="PAC"/>
</dbReference>
<dbReference type="SUPFAM" id="SSF55785">
    <property type="entry name" value="PYP-like sensor domain (PAS domain)"/>
    <property type="match status" value="3"/>
</dbReference>
<dbReference type="InterPro" id="IPR029016">
    <property type="entry name" value="GAF-like_dom_sf"/>
</dbReference>
<evidence type="ECO:0000256" key="5">
    <source>
        <dbReference type="ARBA" id="ARBA00022777"/>
    </source>
</evidence>
<dbReference type="Pfam" id="PF13185">
    <property type="entry name" value="GAF_2"/>
    <property type="match status" value="1"/>
</dbReference>
<dbReference type="OrthoDB" id="290376at2"/>
<evidence type="ECO:0000313" key="8">
    <source>
        <dbReference type="EMBL" id="QEG38355.1"/>
    </source>
</evidence>
<dbReference type="InterPro" id="IPR035965">
    <property type="entry name" value="PAS-like_dom_sf"/>
</dbReference>
<dbReference type="KEGG" id="rul:UC8_03120"/>
<evidence type="ECO:0000259" key="7">
    <source>
        <dbReference type="PROSITE" id="PS50113"/>
    </source>
</evidence>
<dbReference type="SUPFAM" id="SSF55781">
    <property type="entry name" value="GAF domain-like"/>
    <property type="match status" value="1"/>
</dbReference>
<evidence type="ECO:0000256" key="2">
    <source>
        <dbReference type="ARBA" id="ARBA00012438"/>
    </source>
</evidence>
<dbReference type="PROSITE" id="PS50112">
    <property type="entry name" value="PAS"/>
    <property type="match status" value="2"/>
</dbReference>
<dbReference type="PANTHER" id="PTHR43304">
    <property type="entry name" value="PHYTOCHROME-LIKE PROTEIN CPH1"/>
    <property type="match status" value="1"/>
</dbReference>
<feature type="domain" description="PAC" evidence="7">
    <location>
        <begin position="741"/>
        <end position="793"/>
    </location>
</feature>
<dbReference type="Gene3D" id="1.20.1290.10">
    <property type="entry name" value="AhpD-like"/>
    <property type="match status" value="1"/>
</dbReference>
<keyword evidence="9" id="KW-1185">Reference proteome</keyword>
<feature type="domain" description="PAS" evidence="6">
    <location>
        <begin position="247"/>
        <end position="305"/>
    </location>
</feature>
<evidence type="ECO:0000256" key="1">
    <source>
        <dbReference type="ARBA" id="ARBA00000085"/>
    </source>
</evidence>
<dbReference type="SMART" id="SM00065">
    <property type="entry name" value="GAF"/>
    <property type="match status" value="1"/>
</dbReference>
<dbReference type="Proteomes" id="UP000325286">
    <property type="component" value="Chromosome"/>
</dbReference>